<evidence type="ECO:0008006" key="6">
    <source>
        <dbReference type="Google" id="ProtNLM"/>
    </source>
</evidence>
<dbReference type="Proteomes" id="UP001369815">
    <property type="component" value="Unassembled WGS sequence"/>
</dbReference>
<reference evidence="4 5" key="1">
    <citation type="journal article" date="2024" name="Front Chem Biol">
        <title>Unveiling the potential of Daldinia eschscholtzii MFLUCC 19-0629 through bioactivity and bioinformatics studies for enhanced sustainable agriculture production.</title>
        <authorList>
            <person name="Brooks S."/>
            <person name="Weaver J.A."/>
            <person name="Klomchit A."/>
            <person name="Alharthi S.A."/>
            <person name="Onlamun T."/>
            <person name="Nurani R."/>
            <person name="Vong T.K."/>
            <person name="Alberti F."/>
            <person name="Greco C."/>
        </authorList>
    </citation>
    <scope>NUCLEOTIDE SEQUENCE [LARGE SCALE GENOMIC DNA]</scope>
    <source>
        <strain evidence="4">MFLUCC 19-0629</strain>
    </source>
</reference>
<evidence type="ECO:0000256" key="1">
    <source>
        <dbReference type="ARBA" id="ARBA00022737"/>
    </source>
</evidence>
<keyword evidence="5" id="KW-1185">Reference proteome</keyword>
<dbReference type="NCBIfam" id="TIGR00756">
    <property type="entry name" value="PPR"/>
    <property type="match status" value="1"/>
</dbReference>
<sequence length="832" mass="93630">MANPETAGKAPELGKIRRVVQGDQKTILNTKWTANKLKKIPTRDSARVDALFQQIVHKQTTDKDVSTGIPQTSGMDLALVQAIGKLELMIEKNEPVGDAYAYLMIQIYPLLHEPNITIPKVFYRVVSRLMEKVVAAKKKSVRSPDLPTVSDIFRVYTDIGEMKPQRWAVLVGELIRTIIETNPSAEEQDPAIVNAGLPSRDALLADLVESWKVLSLPQSVPVMHGNELMDGFWFPKIDNYSLMKFAGRGNFPAALSSIFPQYHPHLLDTPVAILAIATYALLLDPQRSNLEVRRSAARFVNKIAYLITFVNFQDAGLLEGISSTFPELKTYIMDRWPDIKKQLKSKLESMASSNRETESKKSLHPTKPGSINIGHIGYRVKRAFLTRNIQELSSAWQEFIGHGNRITLERASEMREYPDIFNYFIYARMALNQPDDAISALNTMREVGLKPTMKTWNNMLNGCRKARNASALKAVWAKLVSSGVKLDTKIWTTRIASLIECDDAEAGVRALDEMAKLWNNSSKDEYSTAVEPTIEPVNAALVGLVRLDKISAAENLLAWASRQGIKPDVFTYNTLLRRFVRDGRDDDVQRLFATMQESGVAADEATFTIILDGAFTRIPPDDIEGQAKVVSDMLDHMQEIGLEPNLQTYAKIIYNLLQAGERATNPVKTVLAHLWSQGLELSPHIYTMLVEHYFSCGPPDVESVDSLLQRRTVLNYDNVEDNILYDRIIKGYALAGQPLKALDYYYKLSQAGVPVILPTQMELLRALLREGRVEAARDMAANTKRMFEESENAQNETESARFWGNRFWHLVFSNGLLESRQPVKPWTRQASA</sequence>
<evidence type="ECO:0000256" key="3">
    <source>
        <dbReference type="SAM" id="MobiDB-lite"/>
    </source>
</evidence>
<dbReference type="AlphaFoldDB" id="A0AAX6MDK6"/>
<dbReference type="PANTHER" id="PTHR47941">
    <property type="entry name" value="PENTATRICOPEPTIDE REPEAT-CONTAINING PROTEIN 3, MITOCHONDRIAL"/>
    <property type="match status" value="1"/>
</dbReference>
<keyword evidence="1" id="KW-0677">Repeat</keyword>
<dbReference type="InterPro" id="IPR011990">
    <property type="entry name" value="TPR-like_helical_dom_sf"/>
</dbReference>
<dbReference type="InterPro" id="IPR002885">
    <property type="entry name" value="PPR_rpt"/>
</dbReference>
<feature type="region of interest" description="Disordered" evidence="3">
    <location>
        <begin position="348"/>
        <end position="368"/>
    </location>
</feature>
<evidence type="ECO:0000313" key="5">
    <source>
        <dbReference type="Proteomes" id="UP001369815"/>
    </source>
</evidence>
<dbReference type="Pfam" id="PF01535">
    <property type="entry name" value="PPR"/>
    <property type="match status" value="1"/>
</dbReference>
<comment type="caution">
    <text evidence="4">The sequence shown here is derived from an EMBL/GenBank/DDBJ whole genome shotgun (WGS) entry which is preliminary data.</text>
</comment>
<protein>
    <recommendedName>
        <fullName evidence="6">Pentatricopeptide repeat-containing protein</fullName>
    </recommendedName>
</protein>
<dbReference type="PROSITE" id="PS51375">
    <property type="entry name" value="PPR"/>
    <property type="match status" value="1"/>
</dbReference>
<organism evidence="4 5">
    <name type="scientific">Daldinia eschscholtzii</name>
    <dbReference type="NCBI Taxonomy" id="292717"/>
    <lineage>
        <taxon>Eukaryota</taxon>
        <taxon>Fungi</taxon>
        <taxon>Dikarya</taxon>
        <taxon>Ascomycota</taxon>
        <taxon>Pezizomycotina</taxon>
        <taxon>Sordariomycetes</taxon>
        <taxon>Xylariomycetidae</taxon>
        <taxon>Xylariales</taxon>
        <taxon>Hypoxylaceae</taxon>
        <taxon>Daldinia</taxon>
    </lineage>
</organism>
<accession>A0AAX6MDK6</accession>
<name>A0AAX6MDK6_9PEZI</name>
<proteinExistence type="predicted"/>
<feature type="repeat" description="PPR" evidence="2">
    <location>
        <begin position="568"/>
        <end position="602"/>
    </location>
</feature>
<dbReference type="Pfam" id="PF13041">
    <property type="entry name" value="PPR_2"/>
    <property type="match status" value="1"/>
</dbReference>
<evidence type="ECO:0000256" key="2">
    <source>
        <dbReference type="PROSITE-ProRule" id="PRU00708"/>
    </source>
</evidence>
<dbReference type="EMBL" id="JBANMG010000008">
    <property type="protein sequence ID" value="KAK6950271.1"/>
    <property type="molecule type" value="Genomic_DNA"/>
</dbReference>
<dbReference type="Gene3D" id="1.25.40.10">
    <property type="entry name" value="Tetratricopeptide repeat domain"/>
    <property type="match status" value="3"/>
</dbReference>
<evidence type="ECO:0000313" key="4">
    <source>
        <dbReference type="EMBL" id="KAK6950271.1"/>
    </source>
</evidence>
<gene>
    <name evidence="4" type="ORF">Daesc_008597</name>
</gene>